<keyword evidence="2" id="KW-1185">Reference proteome</keyword>
<dbReference type="RefSeq" id="WP_082446457.1">
    <property type="nucleotide sequence ID" value="NZ_CYHA01000009.1"/>
</dbReference>
<name>A0A0K6H7E3_9NEIS</name>
<dbReference type="Pfam" id="PF08907">
    <property type="entry name" value="DUF1853"/>
    <property type="match status" value="1"/>
</dbReference>
<evidence type="ECO:0000313" key="2">
    <source>
        <dbReference type="Proteomes" id="UP000243535"/>
    </source>
</evidence>
<dbReference type="Proteomes" id="UP000243535">
    <property type="component" value="Unassembled WGS sequence"/>
</dbReference>
<evidence type="ECO:0008006" key="3">
    <source>
        <dbReference type="Google" id="ProtNLM"/>
    </source>
</evidence>
<evidence type="ECO:0000313" key="1">
    <source>
        <dbReference type="EMBL" id="CUA86755.1"/>
    </source>
</evidence>
<dbReference type="EMBL" id="CYHA01000009">
    <property type="protein sequence ID" value="CUA86755.1"/>
    <property type="molecule type" value="Genomic_DNA"/>
</dbReference>
<gene>
    <name evidence="1" type="ORF">Ga0061063_2792</name>
</gene>
<sequence length="308" mass="33660">MNGRVPPVLDTLHQPVVRDLAFLLYAPPPWPQGGALPPGLLAGQDAERLLQALDRAPQPLLRAVLSPGERRLGRYAERLLAFWLAHAPHLQPVSANLAVRDANGRTLGEFDFLLRINGEPWHLEVTSKFYLALGAAPASLVGPSLRDAWALKAGKLTQQLQLTRHPEAQRILPPGFAGCLSGSLLTGWLFAPPKASFERPFPQALYGWWCAVDQPWPQSCPGSRWAWLPRLGWLAPACLHLSATDTQPRLARRLFGAGSPQMVAEMQAAADGAWREVARGFVTPPDWPGHSPFNALLQVLSAVPGVMR</sequence>
<proteinExistence type="predicted"/>
<reference evidence="2" key="1">
    <citation type="submission" date="2015-08" db="EMBL/GenBank/DDBJ databases">
        <authorList>
            <person name="Varghese N."/>
        </authorList>
    </citation>
    <scope>NUCLEOTIDE SEQUENCE [LARGE SCALE GENOMIC DNA]</scope>
    <source>
        <strain evidence="2">DSM 17901</strain>
    </source>
</reference>
<protein>
    <recommendedName>
        <fullName evidence="3">DUF1853 domain-containing protein</fullName>
    </recommendedName>
</protein>
<dbReference type="InterPro" id="IPR015003">
    <property type="entry name" value="DUF1853"/>
</dbReference>
<dbReference type="AlphaFoldDB" id="A0A0K6H7E3"/>
<organism evidence="1 2">
    <name type="scientific">Gulbenkiania indica</name>
    <dbReference type="NCBI Taxonomy" id="375574"/>
    <lineage>
        <taxon>Bacteria</taxon>
        <taxon>Pseudomonadati</taxon>
        <taxon>Pseudomonadota</taxon>
        <taxon>Betaproteobacteria</taxon>
        <taxon>Neisseriales</taxon>
        <taxon>Chromobacteriaceae</taxon>
        <taxon>Gulbenkiania</taxon>
    </lineage>
</organism>
<dbReference type="OrthoDB" id="378654at2"/>
<dbReference type="STRING" id="375574.GCA_001418035_02564"/>
<accession>A0A0K6H7E3</accession>